<dbReference type="Proteomes" id="UP000507470">
    <property type="component" value="Unassembled WGS sequence"/>
</dbReference>
<dbReference type="OrthoDB" id="5978393at2759"/>
<dbReference type="SUPFAM" id="SSF52266">
    <property type="entry name" value="SGNH hydrolase"/>
    <property type="match status" value="1"/>
</dbReference>
<accession>A0A6J8D8X8</accession>
<dbReference type="AlphaFoldDB" id="A0A6J8D8X8"/>
<name>A0A6J8D8X8_MYTCO</name>
<dbReference type="EMBL" id="CACVKT020006782">
    <property type="protein sequence ID" value="CAC5403554.1"/>
    <property type="molecule type" value="Genomic_DNA"/>
</dbReference>
<evidence type="ECO:0008006" key="3">
    <source>
        <dbReference type="Google" id="ProtNLM"/>
    </source>
</evidence>
<proteinExistence type="predicted"/>
<reference evidence="1 2" key="1">
    <citation type="submission" date="2020-06" db="EMBL/GenBank/DDBJ databases">
        <authorList>
            <person name="Li R."/>
            <person name="Bekaert M."/>
        </authorList>
    </citation>
    <scope>NUCLEOTIDE SEQUENCE [LARGE SCALE GENOMIC DNA]</scope>
    <source>
        <strain evidence="2">wild</strain>
    </source>
</reference>
<organism evidence="1 2">
    <name type="scientific">Mytilus coruscus</name>
    <name type="common">Sea mussel</name>
    <dbReference type="NCBI Taxonomy" id="42192"/>
    <lineage>
        <taxon>Eukaryota</taxon>
        <taxon>Metazoa</taxon>
        <taxon>Spiralia</taxon>
        <taxon>Lophotrochozoa</taxon>
        <taxon>Mollusca</taxon>
        <taxon>Bivalvia</taxon>
        <taxon>Autobranchia</taxon>
        <taxon>Pteriomorphia</taxon>
        <taxon>Mytilida</taxon>
        <taxon>Mytiloidea</taxon>
        <taxon>Mytilidae</taxon>
        <taxon>Mytilinae</taxon>
        <taxon>Mytilus</taxon>
    </lineage>
</organism>
<protein>
    <recommendedName>
        <fullName evidence="3">SGNH domain-containing protein</fullName>
    </recommendedName>
</protein>
<evidence type="ECO:0000313" key="2">
    <source>
        <dbReference type="Proteomes" id="UP000507470"/>
    </source>
</evidence>
<dbReference type="Gene3D" id="3.40.50.1110">
    <property type="entry name" value="SGNH hydrolase"/>
    <property type="match status" value="1"/>
</dbReference>
<dbReference type="InterPro" id="IPR036514">
    <property type="entry name" value="SGNH_hydro_sf"/>
</dbReference>
<gene>
    <name evidence="1" type="ORF">MCOR_37432</name>
</gene>
<sequence>MLVNTSRKYTCKTCSNVPLNFSNKWEPSSNTEEKQSIGNLTANDISSEKESTLEIGSRIEKNKIDLLIQKTDDKDSIITQCTATTDKIITKSSDHIKSASDKKIGKSKSHVDGITKKLMRYRPTIKKSSEVLDKVIKILQENTSTNKAITENLMKINQNINSIPTPERNLRSQKEKFENENKKDIKTQNRFSILVDQILSKDTEGSKHEQRKKVLIVGNSHVRNVRTEHFLQNCIVHKFVAYSCDEMLSKMEELDNDYDTIFIHTFTNDIRNFTPEQCVNECQKFIEKILVHCPYAKIIFTLPFPTVNDGILNEKMSQRCILFQYI</sequence>
<keyword evidence="2" id="KW-1185">Reference proteome</keyword>
<evidence type="ECO:0000313" key="1">
    <source>
        <dbReference type="EMBL" id="CAC5403554.1"/>
    </source>
</evidence>